<name>A0ABP7X8P3_9FLAO</name>
<proteinExistence type="predicted"/>
<protein>
    <recommendedName>
        <fullName evidence="4">Right handed beta helix domain-containing protein</fullName>
    </recommendedName>
</protein>
<gene>
    <name evidence="2" type="ORF">GCM10022393_02670</name>
</gene>
<accession>A0ABP7X8P3</accession>
<feature type="chain" id="PRO_5045631422" description="Right handed beta helix domain-containing protein" evidence="1">
    <location>
        <begin position="20"/>
        <end position="395"/>
    </location>
</feature>
<evidence type="ECO:0000256" key="1">
    <source>
        <dbReference type="SAM" id="SignalP"/>
    </source>
</evidence>
<evidence type="ECO:0008006" key="4">
    <source>
        <dbReference type="Google" id="ProtNLM"/>
    </source>
</evidence>
<reference evidence="3" key="1">
    <citation type="journal article" date="2019" name="Int. J. Syst. Evol. Microbiol.">
        <title>The Global Catalogue of Microorganisms (GCM) 10K type strain sequencing project: providing services to taxonomists for standard genome sequencing and annotation.</title>
        <authorList>
            <consortium name="The Broad Institute Genomics Platform"/>
            <consortium name="The Broad Institute Genome Sequencing Center for Infectious Disease"/>
            <person name="Wu L."/>
            <person name="Ma J."/>
        </authorList>
    </citation>
    <scope>NUCLEOTIDE SEQUENCE [LARGE SCALE GENOMIC DNA]</scope>
    <source>
        <strain evidence="3">JCM 17106</strain>
    </source>
</reference>
<dbReference type="Proteomes" id="UP001500459">
    <property type="component" value="Unassembled WGS sequence"/>
</dbReference>
<dbReference type="EMBL" id="BAABCW010000001">
    <property type="protein sequence ID" value="GAA4107404.1"/>
    <property type="molecule type" value="Genomic_DNA"/>
</dbReference>
<organism evidence="2 3">
    <name type="scientific">Aquimarina addita</name>
    <dbReference type="NCBI Taxonomy" id="870485"/>
    <lineage>
        <taxon>Bacteria</taxon>
        <taxon>Pseudomonadati</taxon>
        <taxon>Bacteroidota</taxon>
        <taxon>Flavobacteriia</taxon>
        <taxon>Flavobacteriales</taxon>
        <taxon>Flavobacteriaceae</taxon>
        <taxon>Aquimarina</taxon>
    </lineage>
</organism>
<keyword evidence="3" id="KW-1185">Reference proteome</keyword>
<sequence>MKHTITSILLCLLAINTYATDLFVRENGAGGAYATISDAITAAADGDRIIITPKVGDIPYVEDLTINKSLTLQSSNIGEKYLVFGTISIVPAAERIVIIHNAAVSEDVEASSNSGSGERTVVSIFNSEMEEVFFDRNNVTVNLISNEIGGVVYFRHGKLIGNDMFGEFQIENDVNSSTLADTPIYIIGNKITFENYNQSNFLASETYAYHIYNNDFNSIYLGGSNPFALLEIFFSGENSLNFIHNNDFSFLDEDEIVNGIYIQGTNNVCVWDIRNNSFSITGVGTTTNVWDDSSDVNSQAYFNKYKAGAEFLVDIEASNTEFTTDADLVDAGHPATTYYDIDLTPNDVGIHGGSHAWSNYHPEDSDGKPQVYFLEIPNLIINSSTIDVKAAAFSK</sequence>
<evidence type="ECO:0000313" key="3">
    <source>
        <dbReference type="Proteomes" id="UP001500459"/>
    </source>
</evidence>
<keyword evidence="1" id="KW-0732">Signal</keyword>
<dbReference type="RefSeq" id="WP_344924051.1">
    <property type="nucleotide sequence ID" value="NZ_BAABCW010000001.1"/>
</dbReference>
<dbReference type="InterPro" id="IPR011050">
    <property type="entry name" value="Pectin_lyase_fold/virulence"/>
</dbReference>
<comment type="caution">
    <text evidence="2">The sequence shown here is derived from an EMBL/GenBank/DDBJ whole genome shotgun (WGS) entry which is preliminary data.</text>
</comment>
<feature type="signal peptide" evidence="1">
    <location>
        <begin position="1"/>
        <end position="19"/>
    </location>
</feature>
<dbReference type="SUPFAM" id="SSF51126">
    <property type="entry name" value="Pectin lyase-like"/>
    <property type="match status" value="1"/>
</dbReference>
<evidence type="ECO:0000313" key="2">
    <source>
        <dbReference type="EMBL" id="GAA4107404.1"/>
    </source>
</evidence>